<dbReference type="Gene3D" id="3.40.30.10">
    <property type="entry name" value="Glutaredoxin"/>
    <property type="match status" value="1"/>
</dbReference>
<gene>
    <name evidence="1" type="ORF">RLDS_26310</name>
</gene>
<evidence type="ECO:0008006" key="3">
    <source>
        <dbReference type="Google" id="ProtNLM"/>
    </source>
</evidence>
<dbReference type="AlphaFoldDB" id="T0HD91"/>
<dbReference type="Proteomes" id="UP000015531">
    <property type="component" value="Unassembled WGS sequence"/>
</dbReference>
<dbReference type="eggNOG" id="COG5469">
    <property type="taxonomic scope" value="Bacteria"/>
</dbReference>
<proteinExistence type="predicted"/>
<dbReference type="EMBL" id="ATDP01000109">
    <property type="protein sequence ID" value="EQB10952.1"/>
    <property type="molecule type" value="Genomic_DNA"/>
</dbReference>
<dbReference type="RefSeq" id="WP_021228695.1">
    <property type="nucleotide sequence ID" value="NZ_ATDP01000109.1"/>
</dbReference>
<evidence type="ECO:0000313" key="2">
    <source>
        <dbReference type="Proteomes" id="UP000015531"/>
    </source>
</evidence>
<keyword evidence="2" id="KW-1185">Reference proteome</keyword>
<organism evidence="1 2">
    <name type="scientific">Sphingobium lactosutens DS20</name>
    <dbReference type="NCBI Taxonomy" id="1331060"/>
    <lineage>
        <taxon>Bacteria</taxon>
        <taxon>Pseudomonadati</taxon>
        <taxon>Pseudomonadota</taxon>
        <taxon>Alphaproteobacteria</taxon>
        <taxon>Sphingomonadales</taxon>
        <taxon>Sphingomonadaceae</taxon>
        <taxon>Sphingobium</taxon>
    </lineage>
</organism>
<sequence>MEAARGGRLKDRRVKDHVRSNWLQAVLVCRKCSKKVDGGFGPDGDERLAKALRRHLSLKKGRKAAAGIVEVNCLGICPKGAVTVVNGADSRDWLLVRPKADLDMLAQQLGLAAAQDR</sequence>
<evidence type="ECO:0000313" key="1">
    <source>
        <dbReference type="EMBL" id="EQB10952.1"/>
    </source>
</evidence>
<protein>
    <recommendedName>
        <fullName evidence="3">(2Fe-2S) ferredoxin domain-containing protein</fullName>
    </recommendedName>
</protein>
<dbReference type="PATRIC" id="fig|1331060.3.peg.5114"/>
<name>T0HD91_9SPHN</name>
<reference evidence="1 2" key="1">
    <citation type="journal article" date="2013" name="Genome Announc.">
        <title>Draft Genome Sequence of Sphingobium lactosutens Strain DS20T, Isolated from a Hexachlorocyclohexane Dumpsite.</title>
        <authorList>
            <person name="Kumar R."/>
            <person name="Dwivedi V."/>
            <person name="Negi V."/>
            <person name="Khurana J.P."/>
            <person name="Lal R."/>
        </authorList>
    </citation>
    <scope>NUCLEOTIDE SEQUENCE [LARGE SCALE GENOMIC DNA]</scope>
    <source>
        <strain evidence="1 2">DS20</strain>
    </source>
</reference>
<accession>T0HD91</accession>
<comment type="caution">
    <text evidence="1">The sequence shown here is derived from an EMBL/GenBank/DDBJ whole genome shotgun (WGS) entry which is preliminary data.</text>
</comment>